<evidence type="ECO:0000256" key="1">
    <source>
        <dbReference type="SAM" id="SignalP"/>
    </source>
</evidence>
<dbReference type="AlphaFoldDB" id="A0A1R3K1M6"/>
<protein>
    <submittedName>
        <fullName evidence="2">Uncharacterized protein</fullName>
    </submittedName>
</protein>
<comment type="caution">
    <text evidence="2">The sequence shown here is derived from an EMBL/GenBank/DDBJ whole genome shotgun (WGS) entry which is preliminary data.</text>
</comment>
<accession>A0A1R3K1M6</accession>
<evidence type="ECO:0000313" key="3">
    <source>
        <dbReference type="Proteomes" id="UP000187203"/>
    </source>
</evidence>
<reference evidence="3" key="1">
    <citation type="submission" date="2013-09" db="EMBL/GenBank/DDBJ databases">
        <title>Corchorus olitorius genome sequencing.</title>
        <authorList>
            <person name="Alam M."/>
            <person name="Haque M.S."/>
            <person name="Islam M.S."/>
            <person name="Emdad E.M."/>
            <person name="Islam M.M."/>
            <person name="Ahmed B."/>
            <person name="Halim A."/>
            <person name="Hossen Q.M.M."/>
            <person name="Hossain M.Z."/>
            <person name="Ahmed R."/>
            <person name="Khan M.M."/>
            <person name="Islam R."/>
            <person name="Rashid M.M."/>
            <person name="Khan S.A."/>
            <person name="Rahman M.S."/>
            <person name="Alam M."/>
            <person name="Yahiya A.S."/>
            <person name="Khan M.S."/>
            <person name="Azam M.S."/>
            <person name="Haque T."/>
            <person name="Lashkar M.Z.H."/>
            <person name="Akhand A.I."/>
            <person name="Morshed G."/>
            <person name="Roy S."/>
            <person name="Uddin K.S."/>
            <person name="Rabeya T."/>
            <person name="Hossain A.S."/>
            <person name="Chowdhury A."/>
            <person name="Snigdha A.R."/>
            <person name="Mortoza M.S."/>
            <person name="Matin S.A."/>
            <person name="Hoque S.M.E."/>
            <person name="Islam M.K."/>
            <person name="Roy D.K."/>
            <person name="Haider R."/>
            <person name="Moosa M.M."/>
            <person name="Elias S.M."/>
            <person name="Hasan A.M."/>
            <person name="Jahan S."/>
            <person name="Shafiuddin M."/>
            <person name="Mahmood N."/>
            <person name="Shommy N.S."/>
        </authorList>
    </citation>
    <scope>NUCLEOTIDE SEQUENCE [LARGE SCALE GENOMIC DNA]</scope>
    <source>
        <strain evidence="3">cv. O-4</strain>
    </source>
</reference>
<dbReference type="EMBL" id="AWUE01014870">
    <property type="protein sequence ID" value="OMP01000.1"/>
    <property type="molecule type" value="Genomic_DNA"/>
</dbReference>
<gene>
    <name evidence="2" type="ORF">COLO4_12222</name>
</gene>
<feature type="signal peptide" evidence="1">
    <location>
        <begin position="1"/>
        <end position="26"/>
    </location>
</feature>
<sequence>MNSKPPTKLLFLISLNVLNMSSLIKSQIMKAILASSTSITIAQTMRPWEADKDLMSELKSMHPLTEGSQ</sequence>
<evidence type="ECO:0000313" key="2">
    <source>
        <dbReference type="EMBL" id="OMP01000.1"/>
    </source>
</evidence>
<keyword evidence="3" id="KW-1185">Reference proteome</keyword>
<keyword evidence="1" id="KW-0732">Signal</keyword>
<feature type="chain" id="PRO_5012729328" evidence="1">
    <location>
        <begin position="27"/>
        <end position="69"/>
    </location>
</feature>
<name>A0A1R3K1M6_9ROSI</name>
<proteinExistence type="predicted"/>
<dbReference type="Proteomes" id="UP000187203">
    <property type="component" value="Unassembled WGS sequence"/>
</dbReference>
<organism evidence="2 3">
    <name type="scientific">Corchorus olitorius</name>
    <dbReference type="NCBI Taxonomy" id="93759"/>
    <lineage>
        <taxon>Eukaryota</taxon>
        <taxon>Viridiplantae</taxon>
        <taxon>Streptophyta</taxon>
        <taxon>Embryophyta</taxon>
        <taxon>Tracheophyta</taxon>
        <taxon>Spermatophyta</taxon>
        <taxon>Magnoliopsida</taxon>
        <taxon>eudicotyledons</taxon>
        <taxon>Gunneridae</taxon>
        <taxon>Pentapetalae</taxon>
        <taxon>rosids</taxon>
        <taxon>malvids</taxon>
        <taxon>Malvales</taxon>
        <taxon>Malvaceae</taxon>
        <taxon>Grewioideae</taxon>
        <taxon>Apeibeae</taxon>
        <taxon>Corchorus</taxon>
    </lineage>
</organism>